<evidence type="ECO:0000313" key="1">
    <source>
        <dbReference type="EMBL" id="KAK8586929.1"/>
    </source>
</evidence>
<comment type="caution">
    <text evidence="1">The sequence shown here is derived from an EMBL/GenBank/DDBJ whole genome shotgun (WGS) entry which is preliminary data.</text>
</comment>
<proteinExistence type="predicted"/>
<dbReference type="Proteomes" id="UP001472677">
    <property type="component" value="Unassembled WGS sequence"/>
</dbReference>
<organism evidence="1 2">
    <name type="scientific">Hibiscus sabdariffa</name>
    <name type="common">roselle</name>
    <dbReference type="NCBI Taxonomy" id="183260"/>
    <lineage>
        <taxon>Eukaryota</taxon>
        <taxon>Viridiplantae</taxon>
        <taxon>Streptophyta</taxon>
        <taxon>Embryophyta</taxon>
        <taxon>Tracheophyta</taxon>
        <taxon>Spermatophyta</taxon>
        <taxon>Magnoliopsida</taxon>
        <taxon>eudicotyledons</taxon>
        <taxon>Gunneridae</taxon>
        <taxon>Pentapetalae</taxon>
        <taxon>rosids</taxon>
        <taxon>malvids</taxon>
        <taxon>Malvales</taxon>
        <taxon>Malvaceae</taxon>
        <taxon>Malvoideae</taxon>
        <taxon>Hibiscus</taxon>
    </lineage>
</organism>
<name>A0ABR2FRQ9_9ROSI</name>
<reference evidence="1 2" key="1">
    <citation type="journal article" date="2024" name="G3 (Bethesda)">
        <title>Genome assembly of Hibiscus sabdariffa L. provides insights into metabolisms of medicinal natural products.</title>
        <authorList>
            <person name="Kim T."/>
        </authorList>
    </citation>
    <scope>NUCLEOTIDE SEQUENCE [LARGE SCALE GENOMIC DNA]</scope>
    <source>
        <strain evidence="1">TK-2024</strain>
        <tissue evidence="1">Old leaves</tissue>
    </source>
</reference>
<protein>
    <submittedName>
        <fullName evidence="1">Uncharacterized protein</fullName>
    </submittedName>
</protein>
<evidence type="ECO:0000313" key="2">
    <source>
        <dbReference type="Proteomes" id="UP001472677"/>
    </source>
</evidence>
<keyword evidence="2" id="KW-1185">Reference proteome</keyword>
<dbReference type="EMBL" id="JBBPBM010000004">
    <property type="protein sequence ID" value="KAK8586929.1"/>
    <property type="molecule type" value="Genomic_DNA"/>
</dbReference>
<accession>A0ABR2FRQ9</accession>
<sequence length="86" mass="9782">MCQIPTIRQRRKKAPFMIGFKIIVVDSEPFELSRVRLDPESDGSSEGIVPIILLEYSVTNENSCSRNKEISCPEFCCVISITLKQF</sequence>
<gene>
    <name evidence="1" type="ORF">V6N12_021448</name>
</gene>